<proteinExistence type="predicted"/>
<evidence type="ECO:0000313" key="1">
    <source>
        <dbReference type="EMBL" id="BAQ22933.1"/>
    </source>
</evidence>
<reference evidence="1 2" key="1">
    <citation type="submission" date="2015-02" db="EMBL/GenBank/DDBJ databases">
        <title>Complete genome sequences of Edwardsiella bacteriophages, PEi20 and PEi26.</title>
        <authorList>
            <person name="Yasuike M."/>
            <person name="Nishiki I."/>
            <person name="Iwasaki Y."/>
            <person name="Nakamura Y."/>
            <person name="Fujiwara A."/>
            <person name="Hassan E.S."/>
            <person name="Mahmoud M.M."/>
            <person name="Kawato Y."/>
            <person name="Nagai S."/>
            <person name="Kobayashi T."/>
            <person name="Ototake M."/>
            <person name="Nakai T."/>
        </authorList>
    </citation>
    <scope>NUCLEOTIDE SEQUENCE [LARGE SCALE GENOMIC DNA]</scope>
</reference>
<dbReference type="RefSeq" id="YP_009190441.1">
    <property type="nucleotide sequence ID" value="NC_028683.1"/>
</dbReference>
<accession>A0A0B6VP22</accession>
<evidence type="ECO:0000313" key="2">
    <source>
        <dbReference type="Proteomes" id="UP000204657"/>
    </source>
</evidence>
<dbReference type="EMBL" id="AP014714">
    <property type="protein sequence ID" value="BAQ22933.1"/>
    <property type="molecule type" value="Genomic_DNA"/>
</dbReference>
<protein>
    <recommendedName>
        <fullName evidence="3">Anti-restriction nuclease</fullName>
    </recommendedName>
</protein>
<dbReference type="Proteomes" id="UP000204657">
    <property type="component" value="Segment"/>
</dbReference>
<dbReference type="OrthoDB" id="15277at10239"/>
<evidence type="ECO:0008006" key="3">
    <source>
        <dbReference type="Google" id="ProtNLM"/>
    </source>
</evidence>
<sequence>MNKIEILNELRRCVEPTQEGWDVWFHGAYLGTIVKVRTGFYQIVRTDTSCPFGERTNFMAAISSFIPQAVQIAKDDYKELQESYPVIRTHGVTKAAQKSFWMRVKMWFK</sequence>
<gene>
    <name evidence="1" type="primary">arn.4</name>
</gene>
<dbReference type="KEGG" id="vg:26519077"/>
<dbReference type="GeneID" id="26519077"/>
<name>A0A0B6VP22_9CAUD</name>
<keyword evidence="2" id="KW-1185">Reference proteome</keyword>
<organism evidence="1 2">
    <name type="scientific">Edwardsiella phage PEi20</name>
    <dbReference type="NCBI Taxonomy" id="1608310"/>
    <lineage>
        <taxon>Viruses</taxon>
        <taxon>Duplodnaviria</taxon>
        <taxon>Heunggongvirae</taxon>
        <taxon>Uroviricota</taxon>
        <taxon>Caudoviricetes</taxon>
        <taxon>Pantevenvirales</taxon>
        <taxon>Straboviridae</taxon>
        <taxon>Tevenvirinae</taxon>
        <taxon>Kanagawavirus</taxon>
        <taxon>Kanagawavirus pei20</taxon>
    </lineage>
</organism>